<reference evidence="5 6" key="1">
    <citation type="submission" date="2019-06" db="EMBL/GenBank/DDBJ databases">
        <title>Sequencing the genomes of 1000 actinobacteria strains.</title>
        <authorList>
            <person name="Klenk H.-P."/>
        </authorList>
    </citation>
    <scope>NUCLEOTIDE SEQUENCE [LARGE SCALE GENOMIC DNA]</scope>
    <source>
        <strain evidence="5 6">DSM 45928</strain>
    </source>
</reference>
<dbReference type="RefSeq" id="WP_142039590.1">
    <property type="nucleotide sequence ID" value="NZ_JBHTGS010000001.1"/>
</dbReference>
<evidence type="ECO:0000259" key="4">
    <source>
        <dbReference type="PROSITE" id="PS50893"/>
    </source>
</evidence>
<feature type="domain" description="ABC transporter" evidence="4">
    <location>
        <begin position="88"/>
        <end position="312"/>
    </location>
</feature>
<dbReference type="AlphaFoldDB" id="A0A543AX51"/>
<dbReference type="PANTHER" id="PTHR43158:SF2">
    <property type="entry name" value="SKFA PEPTIDE EXPORT ATP-BINDING PROTEIN SKFE"/>
    <property type="match status" value="1"/>
</dbReference>
<name>A0A543AX51_9ACTN</name>
<keyword evidence="6" id="KW-1185">Reference proteome</keyword>
<keyword evidence="2" id="KW-0067">ATP-binding</keyword>
<comment type="caution">
    <text evidence="5">The sequence shown here is derived from an EMBL/GenBank/DDBJ whole genome shotgun (WGS) entry which is preliminary data.</text>
</comment>
<dbReference type="PROSITE" id="PS50893">
    <property type="entry name" value="ABC_TRANSPORTER_2"/>
    <property type="match status" value="1"/>
</dbReference>
<dbReference type="SUPFAM" id="SSF52540">
    <property type="entry name" value="P-loop containing nucleoside triphosphate hydrolases"/>
    <property type="match status" value="1"/>
</dbReference>
<protein>
    <submittedName>
        <fullName evidence="5">ABC transporter family protein</fullName>
    </submittedName>
</protein>
<dbReference type="GO" id="GO:0016887">
    <property type="term" value="F:ATP hydrolysis activity"/>
    <property type="evidence" value="ECO:0007669"/>
    <property type="project" value="InterPro"/>
</dbReference>
<feature type="region of interest" description="Disordered" evidence="3">
    <location>
        <begin position="1"/>
        <end position="81"/>
    </location>
</feature>
<dbReference type="OrthoDB" id="5188075at2"/>
<organism evidence="5 6">
    <name type="scientific">Stackebrandtia endophytica</name>
    <dbReference type="NCBI Taxonomy" id="1496996"/>
    <lineage>
        <taxon>Bacteria</taxon>
        <taxon>Bacillati</taxon>
        <taxon>Actinomycetota</taxon>
        <taxon>Actinomycetes</taxon>
        <taxon>Glycomycetales</taxon>
        <taxon>Glycomycetaceae</taxon>
        <taxon>Stackebrandtia</taxon>
    </lineage>
</organism>
<evidence type="ECO:0000313" key="5">
    <source>
        <dbReference type="EMBL" id="TQL77143.1"/>
    </source>
</evidence>
<evidence type="ECO:0000313" key="6">
    <source>
        <dbReference type="Proteomes" id="UP000317043"/>
    </source>
</evidence>
<dbReference type="Pfam" id="PF00005">
    <property type="entry name" value="ABC_tran"/>
    <property type="match status" value="1"/>
</dbReference>
<proteinExistence type="predicted"/>
<dbReference type="SMART" id="SM00382">
    <property type="entry name" value="AAA"/>
    <property type="match status" value="1"/>
</dbReference>
<evidence type="ECO:0000256" key="3">
    <source>
        <dbReference type="SAM" id="MobiDB-lite"/>
    </source>
</evidence>
<dbReference type="InterPro" id="IPR027417">
    <property type="entry name" value="P-loop_NTPase"/>
</dbReference>
<dbReference type="Proteomes" id="UP000317043">
    <property type="component" value="Unassembled WGS sequence"/>
</dbReference>
<evidence type="ECO:0000256" key="1">
    <source>
        <dbReference type="ARBA" id="ARBA00022741"/>
    </source>
</evidence>
<keyword evidence="1" id="KW-0547">Nucleotide-binding</keyword>
<dbReference type="PANTHER" id="PTHR43158">
    <property type="entry name" value="SKFA PEPTIDE EXPORT ATP-BINDING PROTEIN SKFE"/>
    <property type="match status" value="1"/>
</dbReference>
<dbReference type="Gene3D" id="3.40.50.300">
    <property type="entry name" value="P-loop containing nucleotide triphosphate hydrolases"/>
    <property type="match status" value="1"/>
</dbReference>
<sequence>MRRPDKPGATAESGVEATGDDDRPGVPTDGSPHADEIADLPDLPHFPDDLPGFCFPDSDHPAAETDTADMPALDITPDPPARRGKPYLTVSGLTASGPGGSVFTDVSFTAARGELVALVGDSGTGRTSLLLSLAGRFRYDTGTVTIDGDGRTRNLRHRVAIARAGRAIGLDPHHTVAELMTESVLTGCPADPDEIRQVAELLGVRVDTGETFGRLPAVDQTLLSLAFAAAARTPVIAIDDVDAGLGNIAAACVWAALRVLADNDHVVVAASVRPDLTPDLLVRMGKPSGGVNVGMSGLRPNRRTTTRHLFPVTEE</sequence>
<evidence type="ECO:0000256" key="2">
    <source>
        <dbReference type="ARBA" id="ARBA00022840"/>
    </source>
</evidence>
<dbReference type="InterPro" id="IPR003593">
    <property type="entry name" value="AAA+_ATPase"/>
</dbReference>
<gene>
    <name evidence="5" type="ORF">FB566_2693</name>
</gene>
<dbReference type="InParanoid" id="A0A543AX51"/>
<accession>A0A543AX51</accession>
<dbReference type="EMBL" id="VFOW01000001">
    <property type="protein sequence ID" value="TQL77143.1"/>
    <property type="molecule type" value="Genomic_DNA"/>
</dbReference>
<dbReference type="InterPro" id="IPR003439">
    <property type="entry name" value="ABC_transporter-like_ATP-bd"/>
</dbReference>
<dbReference type="GO" id="GO:0005524">
    <property type="term" value="F:ATP binding"/>
    <property type="evidence" value="ECO:0007669"/>
    <property type="project" value="UniProtKB-KW"/>
</dbReference>